<protein>
    <submittedName>
        <fullName evidence="1">Uncharacterized protein</fullName>
    </submittedName>
</protein>
<dbReference type="EMBL" id="UINC01059187">
    <property type="protein sequence ID" value="SVB82319.1"/>
    <property type="molecule type" value="Genomic_DNA"/>
</dbReference>
<gene>
    <name evidence="1" type="ORF">METZ01_LOCUS235173</name>
</gene>
<sequence length="63" mass="7185">MISSLVLFFSCDLKIPEKEDLASWTTKIEVPMLEKVITFENIIEDSLINPMEGSSLYAFTKEV</sequence>
<evidence type="ECO:0000313" key="1">
    <source>
        <dbReference type="EMBL" id="SVB82319.1"/>
    </source>
</evidence>
<name>A0A382H560_9ZZZZ</name>
<organism evidence="1">
    <name type="scientific">marine metagenome</name>
    <dbReference type="NCBI Taxonomy" id="408172"/>
    <lineage>
        <taxon>unclassified sequences</taxon>
        <taxon>metagenomes</taxon>
        <taxon>ecological metagenomes</taxon>
    </lineage>
</organism>
<accession>A0A382H560</accession>
<feature type="non-terminal residue" evidence="1">
    <location>
        <position position="63"/>
    </location>
</feature>
<proteinExistence type="predicted"/>
<dbReference type="AlphaFoldDB" id="A0A382H560"/>
<reference evidence="1" key="1">
    <citation type="submission" date="2018-05" db="EMBL/GenBank/DDBJ databases">
        <authorList>
            <person name="Lanie J.A."/>
            <person name="Ng W.-L."/>
            <person name="Kazmierczak K.M."/>
            <person name="Andrzejewski T.M."/>
            <person name="Davidsen T.M."/>
            <person name="Wayne K.J."/>
            <person name="Tettelin H."/>
            <person name="Glass J.I."/>
            <person name="Rusch D."/>
            <person name="Podicherti R."/>
            <person name="Tsui H.-C.T."/>
            <person name="Winkler M.E."/>
        </authorList>
    </citation>
    <scope>NUCLEOTIDE SEQUENCE</scope>
</reference>